<evidence type="ECO:0000313" key="2">
    <source>
        <dbReference type="Proteomes" id="UP001165960"/>
    </source>
</evidence>
<proteinExistence type="predicted"/>
<name>A0ACC2TBZ4_9FUNG</name>
<comment type="caution">
    <text evidence="1">The sequence shown here is derived from an EMBL/GenBank/DDBJ whole genome shotgun (WGS) entry which is preliminary data.</text>
</comment>
<dbReference type="EMBL" id="QTSX02003041">
    <property type="protein sequence ID" value="KAJ9072203.1"/>
    <property type="molecule type" value="Genomic_DNA"/>
</dbReference>
<reference evidence="1" key="1">
    <citation type="submission" date="2022-04" db="EMBL/GenBank/DDBJ databases">
        <title>Genome of the entomopathogenic fungus Entomophthora muscae.</title>
        <authorList>
            <person name="Elya C."/>
            <person name="Lovett B.R."/>
            <person name="Lee E."/>
            <person name="Macias A.M."/>
            <person name="Hajek A.E."/>
            <person name="De Bivort B.L."/>
            <person name="Kasson M.T."/>
            <person name="De Fine Licht H.H."/>
            <person name="Stajich J.E."/>
        </authorList>
    </citation>
    <scope>NUCLEOTIDE SEQUENCE</scope>
    <source>
        <strain evidence="1">Berkeley</strain>
    </source>
</reference>
<sequence length="438" mass="50117">MAFPYKESVIGFSFVVYFFETYLNLRQHGKLLEKERPEGIKTYIEEEVFTKSRLYGLDKSYFRFITGAWSALQTFVYLHYDLMPAMWAYAGKLLWKYMGLGSEYEISQSIVFFILFYIVNLVVELPSSLYKDFVLEEKHGFNKSTLNLFVTDLIKSTVLTLAIGSPILAGFLYVVKWAGANFAFYVWSFMVVVQLVMITIFPTFIQPLFNKFSPLEDGPLKDQIEALAKSVEFPLTKLYVIDGSKRSSHSNAYFFGLFKNKRIVLFDTLLDDSTQEEILAILGHELGHWKLNHVTSRLVVTQLHLITVFLVFQQFITNKSLYEAFGFVDGAMPVLIGFVLFQYLYAPIEAVVGFLLNVLSRKHEFEADAFAVQLGKAHPLATGLLKLQKKNLGDMNPDPLYSAYHFSHPPLTERLSAIPVTLTKEDVLATKISEKKED</sequence>
<keyword evidence="1" id="KW-0482">Metalloprotease</keyword>
<accession>A0ACC2TBZ4</accession>
<dbReference type="EC" id="3.4.24.84" evidence="1"/>
<gene>
    <name evidence="1" type="primary">STE24_3</name>
    <name evidence="1" type="ORF">DSO57_1029889</name>
</gene>
<keyword evidence="2" id="KW-1185">Reference proteome</keyword>
<evidence type="ECO:0000313" key="1">
    <source>
        <dbReference type="EMBL" id="KAJ9072203.1"/>
    </source>
</evidence>
<protein>
    <submittedName>
        <fullName evidence="1">Zinc metalloprotease</fullName>
        <ecNumber evidence="1">3.4.24.84</ecNumber>
    </submittedName>
</protein>
<organism evidence="1 2">
    <name type="scientific">Entomophthora muscae</name>
    <dbReference type="NCBI Taxonomy" id="34485"/>
    <lineage>
        <taxon>Eukaryota</taxon>
        <taxon>Fungi</taxon>
        <taxon>Fungi incertae sedis</taxon>
        <taxon>Zoopagomycota</taxon>
        <taxon>Entomophthoromycotina</taxon>
        <taxon>Entomophthoromycetes</taxon>
        <taxon>Entomophthorales</taxon>
        <taxon>Entomophthoraceae</taxon>
        <taxon>Entomophthora</taxon>
    </lineage>
</organism>
<keyword evidence="1" id="KW-0378">Hydrolase</keyword>
<dbReference type="Proteomes" id="UP001165960">
    <property type="component" value="Unassembled WGS sequence"/>
</dbReference>
<keyword evidence="1" id="KW-0645">Protease</keyword>